<name>A0A4P7CV36_9BURK</name>
<dbReference type="InterPro" id="IPR036895">
    <property type="entry name" value="Uracil-DNA_glycosylase-like_sf"/>
</dbReference>
<reference evidence="2 3" key="1">
    <citation type="submission" date="2019-03" db="EMBL/GenBank/DDBJ databases">
        <title>Paraburkholderia sp. 7MH5, isolated from subtropical forest soil.</title>
        <authorList>
            <person name="Gao Z.-H."/>
            <person name="Qiu L.-H."/>
        </authorList>
    </citation>
    <scope>NUCLEOTIDE SEQUENCE [LARGE SCALE GENOMIC DNA]</scope>
    <source>
        <strain evidence="2 3">7MH5</strain>
    </source>
</reference>
<dbReference type="KEGG" id="ppai:E1956_11105"/>
<organism evidence="2 3">
    <name type="scientific">Paraburkholderia pallida</name>
    <dbReference type="NCBI Taxonomy" id="2547399"/>
    <lineage>
        <taxon>Bacteria</taxon>
        <taxon>Pseudomonadati</taxon>
        <taxon>Pseudomonadota</taxon>
        <taxon>Betaproteobacteria</taxon>
        <taxon>Burkholderiales</taxon>
        <taxon>Burkholderiaceae</taxon>
        <taxon>Paraburkholderia</taxon>
    </lineage>
</organism>
<feature type="domain" description="Uracil-DNA glycosylase-like" evidence="1">
    <location>
        <begin position="117"/>
        <end position="218"/>
    </location>
</feature>
<evidence type="ECO:0000313" key="2">
    <source>
        <dbReference type="EMBL" id="QBQ98596.1"/>
    </source>
</evidence>
<sequence>MANVFNPWSEADERDAPAVDAPAIRQQQLAAYLECRQASATVILIAEALSYRGGRFTGIAMTSERILLGKDPVLNERATRLNLNPLCDLRPGLAMRTSNPGKLARDTDRKDGVYERTASIVWRTMLDNGFAPMDFALWNALPFHPFIAGNTQSNRSPSSQELLATKRILADFISLFSRPVHFVALGRKAERALGDHLPAPVCEQLWRARHPAARGQVSPTRMLDDVVRELTPLQ</sequence>
<dbReference type="CDD" id="cd10035">
    <property type="entry name" value="UDG_like"/>
    <property type="match status" value="1"/>
</dbReference>
<dbReference type="EMBL" id="CP038148">
    <property type="protein sequence ID" value="QBQ98596.1"/>
    <property type="molecule type" value="Genomic_DNA"/>
</dbReference>
<gene>
    <name evidence="2" type="ORF">E1956_11105</name>
</gene>
<protein>
    <recommendedName>
        <fullName evidence="1">Uracil-DNA glycosylase-like domain-containing protein</fullName>
    </recommendedName>
</protein>
<accession>A0A4P7CV36</accession>
<proteinExistence type="predicted"/>
<dbReference type="OrthoDB" id="4977218at2"/>
<evidence type="ECO:0000259" key="1">
    <source>
        <dbReference type="Pfam" id="PF03167"/>
    </source>
</evidence>
<dbReference type="Gene3D" id="3.40.470.10">
    <property type="entry name" value="Uracil-DNA glycosylase-like domain"/>
    <property type="match status" value="1"/>
</dbReference>
<dbReference type="AlphaFoldDB" id="A0A4P7CV36"/>
<dbReference type="Proteomes" id="UP000295727">
    <property type="component" value="Chromosome 1"/>
</dbReference>
<evidence type="ECO:0000313" key="3">
    <source>
        <dbReference type="Proteomes" id="UP000295727"/>
    </source>
</evidence>
<keyword evidence="3" id="KW-1185">Reference proteome</keyword>
<dbReference type="SUPFAM" id="SSF52141">
    <property type="entry name" value="Uracil-DNA glycosylase-like"/>
    <property type="match status" value="1"/>
</dbReference>
<dbReference type="Pfam" id="PF03167">
    <property type="entry name" value="UDG"/>
    <property type="match status" value="1"/>
</dbReference>
<dbReference type="InterPro" id="IPR005122">
    <property type="entry name" value="Uracil-DNA_glycosylase-like"/>
</dbReference>